<evidence type="ECO:0000259" key="1">
    <source>
        <dbReference type="Pfam" id="PF00364"/>
    </source>
</evidence>
<feature type="domain" description="Lipoyl-binding" evidence="1">
    <location>
        <begin position="9"/>
        <end position="69"/>
    </location>
</feature>
<name>A0ABM8HCU0_9MICO</name>
<dbReference type="InterPro" id="IPR000089">
    <property type="entry name" value="Biotin_lipoyl"/>
</dbReference>
<accession>A0ABM8HCU0</accession>
<reference evidence="2" key="2">
    <citation type="submission" date="2023-02" db="EMBL/GenBank/DDBJ databases">
        <authorList>
            <person name="Sun Q."/>
            <person name="Mori K."/>
        </authorList>
    </citation>
    <scope>NUCLEOTIDE SEQUENCE</scope>
    <source>
        <strain evidence="2">NBRC 110608</strain>
    </source>
</reference>
<dbReference type="RefSeq" id="WP_289231077.1">
    <property type="nucleotide sequence ID" value="NZ_AP027735.1"/>
</dbReference>
<protein>
    <recommendedName>
        <fullName evidence="1">Lipoyl-binding domain-containing protein</fullName>
    </recommendedName>
</protein>
<proteinExistence type="predicted"/>
<sequence>MPQPDTVAVRSPFAGELTLQVRAGDRVAVGDPIGTVEAVKMEAAVRSPVAGRVRAAMTELHVRGGDPLVWVETTRVEPTPDRTD</sequence>
<dbReference type="Gene3D" id="2.40.50.100">
    <property type="match status" value="1"/>
</dbReference>
<reference evidence="2" key="1">
    <citation type="journal article" date="2014" name="Int. J. Syst. Evol. Microbiol.">
        <title>Complete genome of a new Firmicutes species belonging to the dominant human colonic microbiota ('Ruminococcus bicirculans') reveals two chromosomes and a selective capacity to utilize plant glucans.</title>
        <authorList>
            <consortium name="NISC Comparative Sequencing Program"/>
            <person name="Wegmann U."/>
            <person name="Louis P."/>
            <person name="Goesmann A."/>
            <person name="Henrissat B."/>
            <person name="Duncan S.H."/>
            <person name="Flint H.J."/>
        </authorList>
    </citation>
    <scope>NUCLEOTIDE SEQUENCE</scope>
    <source>
        <strain evidence="2">NBRC 110608</strain>
    </source>
</reference>
<evidence type="ECO:0000313" key="2">
    <source>
        <dbReference type="EMBL" id="BDZ58784.1"/>
    </source>
</evidence>
<dbReference type="EMBL" id="AP027735">
    <property type="protein sequence ID" value="BDZ58784.1"/>
    <property type="molecule type" value="Genomic_DNA"/>
</dbReference>
<dbReference type="SUPFAM" id="SSF51230">
    <property type="entry name" value="Single hybrid motif"/>
    <property type="match status" value="1"/>
</dbReference>
<dbReference type="InterPro" id="IPR011053">
    <property type="entry name" value="Single_hybrid_motif"/>
</dbReference>
<dbReference type="Pfam" id="PF00364">
    <property type="entry name" value="Biotin_lipoyl"/>
    <property type="match status" value="1"/>
</dbReference>
<organism evidence="2">
    <name type="scientific">Barrientosiimonas endolithica</name>
    <dbReference type="NCBI Taxonomy" id="1535208"/>
    <lineage>
        <taxon>Bacteria</taxon>
        <taxon>Bacillati</taxon>
        <taxon>Actinomycetota</taxon>
        <taxon>Actinomycetes</taxon>
        <taxon>Micrococcales</taxon>
        <taxon>Dermacoccaceae</taxon>
        <taxon>Barrientosiimonas</taxon>
    </lineage>
</organism>
<dbReference type="CDD" id="cd06850">
    <property type="entry name" value="biotinyl_domain"/>
    <property type="match status" value="1"/>
</dbReference>
<gene>
    <name evidence="2" type="ORF">GCM10025872_24410</name>
</gene>